<gene>
    <name evidence="3" type="ORF">ACFQRG_00160</name>
</gene>
<dbReference type="EMBL" id="JBHTCO010000001">
    <property type="protein sequence ID" value="MFC7391425.1"/>
    <property type="molecule type" value="Genomic_DNA"/>
</dbReference>
<dbReference type="NCBIfam" id="TIGR01766">
    <property type="entry name" value="IS200/IS605 family accessory protein TnpB-like domain"/>
    <property type="match status" value="1"/>
</dbReference>
<evidence type="ECO:0000313" key="3">
    <source>
        <dbReference type="EMBL" id="MFC7391425.1"/>
    </source>
</evidence>
<dbReference type="Proteomes" id="UP001596505">
    <property type="component" value="Unassembled WGS sequence"/>
</dbReference>
<organism evidence="3 4">
    <name type="scientific">Scopulibacillus cellulosilyticus</name>
    <dbReference type="NCBI Taxonomy" id="2665665"/>
    <lineage>
        <taxon>Bacteria</taxon>
        <taxon>Bacillati</taxon>
        <taxon>Bacillota</taxon>
        <taxon>Bacilli</taxon>
        <taxon>Bacillales</taxon>
        <taxon>Sporolactobacillaceae</taxon>
        <taxon>Scopulibacillus</taxon>
    </lineage>
</organism>
<evidence type="ECO:0000256" key="2">
    <source>
        <dbReference type="SAM" id="Coils"/>
    </source>
</evidence>
<dbReference type="RefSeq" id="WP_380962394.1">
    <property type="nucleotide sequence ID" value="NZ_JBHTCO010000001.1"/>
</dbReference>
<evidence type="ECO:0000313" key="4">
    <source>
        <dbReference type="Proteomes" id="UP001596505"/>
    </source>
</evidence>
<name>A0ABW2PUN8_9BACL</name>
<proteinExistence type="predicted"/>
<reference evidence="4" key="1">
    <citation type="journal article" date="2019" name="Int. J. Syst. Evol. Microbiol.">
        <title>The Global Catalogue of Microorganisms (GCM) 10K type strain sequencing project: providing services to taxonomists for standard genome sequencing and annotation.</title>
        <authorList>
            <consortium name="The Broad Institute Genomics Platform"/>
            <consortium name="The Broad Institute Genome Sequencing Center for Infectious Disease"/>
            <person name="Wu L."/>
            <person name="Ma J."/>
        </authorList>
    </citation>
    <scope>NUCLEOTIDE SEQUENCE [LARGE SCALE GENOMIC DNA]</scope>
    <source>
        <strain evidence="4">CGMCC 1.16305</strain>
    </source>
</reference>
<sequence>MKKAYFSRRIYKNELSCYLIHELNGVLQTFNQAKRYAFHTLVREKRWGRQLNKESLHQVLKKKFGLNDYYANSARQEAAALFTALAELQKLYTKQTDEKIKDLKKKLKKERTKLTKYLKVKDSLIKGKLHLPKNSPFLKINNMIALPLKNETRIWLNDYLFEHQYLDVQIKRTKSRIGRLVFRLYRLEEKKQTYKTHIPSCVFGGKKLFKSQFTKEEYQQNHEKWQEVFQHARTKQMMISGRKDAKSGNFVFQYNIENQALHFTSIRGKAFTIPFVLFPYGQEIVNNVILTQQTCKNKKADGQPISWSIEDHKDYYIIKCLAEVTPNPYVNFSTSDGVIGVDCNVDHFAWADLTNDGNYLESGKLKFSIEGKTSGQITKIIEAKAIDLVDIAVQKNKPIVLEILDTTLSKTGNRYANKKANRLKSLFAYKKMIIAVTSRAEKMGIDVIHVNPKYTSVAGKLKYMRKFGISIHQAAAFTIGRRGLGYNDKPPKILHQYIVRHNIHHWRLWHTLNKKLNVRTHLFYTLFNVNTPHQSINLHDHHLTENERKKLFKSLA</sequence>
<keyword evidence="1" id="KW-0238">DNA-binding</keyword>
<protein>
    <submittedName>
        <fullName evidence="3">IS200/IS605 family accessory protein TnpB-related protein</fullName>
    </submittedName>
</protein>
<keyword evidence="4" id="KW-1185">Reference proteome</keyword>
<dbReference type="InterPro" id="IPR010095">
    <property type="entry name" value="Cas12f1-like_TNB"/>
</dbReference>
<feature type="coiled-coil region" evidence="2">
    <location>
        <begin position="71"/>
        <end position="120"/>
    </location>
</feature>
<comment type="caution">
    <text evidence="3">The sequence shown here is derived from an EMBL/GenBank/DDBJ whole genome shotgun (WGS) entry which is preliminary data.</text>
</comment>
<keyword evidence="2" id="KW-0175">Coiled coil</keyword>
<accession>A0ABW2PUN8</accession>
<evidence type="ECO:0000256" key="1">
    <source>
        <dbReference type="ARBA" id="ARBA00023125"/>
    </source>
</evidence>